<dbReference type="AlphaFoldDB" id="A0A176RZ26"/>
<name>A0A176RZ26_9GAMM</name>
<gene>
    <name evidence="2" type="ORF">THIOM_003192</name>
</gene>
<comment type="caution">
    <text evidence="2">The sequence shown here is derived from an EMBL/GenBank/DDBJ whole genome shotgun (WGS) entry which is preliminary data.</text>
</comment>
<evidence type="ECO:0000259" key="1">
    <source>
        <dbReference type="Pfam" id="PF23016"/>
    </source>
</evidence>
<protein>
    <recommendedName>
        <fullName evidence="1">RsmI HTH domain-containing protein</fullName>
    </recommendedName>
</protein>
<dbReference type="EMBL" id="LUTY01001906">
    <property type="protein sequence ID" value="OAD21053.1"/>
    <property type="molecule type" value="Genomic_DNA"/>
</dbReference>
<feature type="domain" description="RsmI HTH" evidence="1">
    <location>
        <begin position="4"/>
        <end position="34"/>
    </location>
</feature>
<keyword evidence="3" id="KW-1185">Reference proteome</keyword>
<evidence type="ECO:0000313" key="2">
    <source>
        <dbReference type="EMBL" id="OAD21053.1"/>
    </source>
</evidence>
<dbReference type="Pfam" id="PF23016">
    <property type="entry name" value="RsmI_C"/>
    <property type="match status" value="1"/>
</dbReference>
<proteinExistence type="predicted"/>
<sequence length="36" mass="3920">MLGKELPLKKAAKLTSEITGIGKNSLYAFGLEQKKL</sequence>
<accession>A0A176RZ26</accession>
<organism evidence="2 3">
    <name type="scientific">Candidatus Thiomargarita nelsonii</name>
    <dbReference type="NCBI Taxonomy" id="1003181"/>
    <lineage>
        <taxon>Bacteria</taxon>
        <taxon>Pseudomonadati</taxon>
        <taxon>Pseudomonadota</taxon>
        <taxon>Gammaproteobacteria</taxon>
        <taxon>Thiotrichales</taxon>
        <taxon>Thiotrichaceae</taxon>
        <taxon>Thiomargarita</taxon>
    </lineage>
</organism>
<evidence type="ECO:0000313" key="3">
    <source>
        <dbReference type="Proteomes" id="UP000076962"/>
    </source>
</evidence>
<reference evidence="2 3" key="1">
    <citation type="submission" date="2016-05" db="EMBL/GenBank/DDBJ databases">
        <title>Single-cell genome of chain-forming Candidatus Thiomargarita nelsonii and comparison to other large sulfur-oxidizing bacteria.</title>
        <authorList>
            <person name="Winkel M."/>
            <person name="Salman V."/>
            <person name="Woyke T."/>
            <person name="Schulz-Vogt H."/>
            <person name="Richter M."/>
            <person name="Flood B."/>
            <person name="Bailey J."/>
            <person name="Amann R."/>
            <person name="Mussmann M."/>
        </authorList>
    </citation>
    <scope>NUCLEOTIDE SEQUENCE [LARGE SCALE GENOMIC DNA]</scope>
    <source>
        <strain evidence="2 3">THI036</strain>
    </source>
</reference>
<dbReference type="Proteomes" id="UP000076962">
    <property type="component" value="Unassembled WGS sequence"/>
</dbReference>
<dbReference type="InterPro" id="IPR053910">
    <property type="entry name" value="RsmI_HTH"/>
</dbReference>